<comment type="caution">
    <text evidence="1">The sequence shown here is derived from an EMBL/GenBank/DDBJ whole genome shotgun (WGS) entry which is preliminary data.</text>
</comment>
<reference evidence="1" key="1">
    <citation type="submission" date="2019-08" db="EMBL/GenBank/DDBJ databases">
        <authorList>
            <person name="Kucharzyk K."/>
            <person name="Murdoch R.W."/>
            <person name="Higgins S."/>
            <person name="Loffler F."/>
        </authorList>
    </citation>
    <scope>NUCLEOTIDE SEQUENCE</scope>
</reference>
<organism evidence="1">
    <name type="scientific">bioreactor metagenome</name>
    <dbReference type="NCBI Taxonomy" id="1076179"/>
    <lineage>
        <taxon>unclassified sequences</taxon>
        <taxon>metagenomes</taxon>
        <taxon>ecological metagenomes</taxon>
    </lineage>
</organism>
<dbReference type="AlphaFoldDB" id="A0A645IG10"/>
<accession>A0A645IG10</accession>
<gene>
    <name evidence="1" type="ORF">SDC9_193889</name>
</gene>
<dbReference type="EMBL" id="VSSQ01106867">
    <property type="protein sequence ID" value="MPN46303.1"/>
    <property type="molecule type" value="Genomic_DNA"/>
</dbReference>
<evidence type="ECO:0000313" key="1">
    <source>
        <dbReference type="EMBL" id="MPN46303.1"/>
    </source>
</evidence>
<proteinExistence type="predicted"/>
<sequence length="101" mass="10565">MAGGENGFGQRFLFGKCAKGVLQGFNHPVCECRVHLPDWNRAGTLGFMGVCHIEIVFKPPFAVGIVQNGNTAGTLVDPAVKLVVPLVQLQYGGGVGALGVD</sequence>
<name>A0A645IG10_9ZZZZ</name>
<protein>
    <submittedName>
        <fullName evidence="1">Uncharacterized protein</fullName>
    </submittedName>
</protein>